<dbReference type="InterPro" id="IPR023606">
    <property type="entry name" value="CoA-Trfase_III_dom_1_sf"/>
</dbReference>
<dbReference type="Gene3D" id="3.40.50.10540">
    <property type="entry name" value="Crotonobetainyl-coa:carnitine coa-transferase, domain 1"/>
    <property type="match status" value="1"/>
</dbReference>
<evidence type="ECO:0000313" key="3">
    <source>
        <dbReference type="Proteomes" id="UP000313645"/>
    </source>
</evidence>
<dbReference type="Proteomes" id="UP000313645">
    <property type="component" value="Unassembled WGS sequence"/>
</dbReference>
<comment type="caution">
    <text evidence="2">The sequence shown here is derived from an EMBL/GenBank/DDBJ whole genome shotgun (WGS) entry which is preliminary data.</text>
</comment>
<dbReference type="Gene3D" id="3.30.1540.10">
    <property type="entry name" value="formyl-coa transferase, domain 3"/>
    <property type="match status" value="1"/>
</dbReference>
<dbReference type="PANTHER" id="PTHR48207">
    <property type="entry name" value="SUCCINATE--HYDROXYMETHYLGLUTARATE COA-TRANSFERASE"/>
    <property type="match status" value="1"/>
</dbReference>
<protein>
    <submittedName>
        <fullName evidence="2">CoA transferase</fullName>
    </submittedName>
</protein>
<dbReference type="RefSeq" id="WP_131479499.1">
    <property type="nucleotide sequence ID" value="NZ_SJDL01000005.1"/>
</dbReference>
<dbReference type="Pfam" id="PF02515">
    <property type="entry name" value="CoA_transf_3"/>
    <property type="match status" value="1"/>
</dbReference>
<dbReference type="SUPFAM" id="SSF89796">
    <property type="entry name" value="CoA-transferase family III (CaiB/BaiF)"/>
    <property type="match status" value="1"/>
</dbReference>
<dbReference type="EMBL" id="SJDL01000005">
    <property type="protein sequence ID" value="TBW58129.1"/>
    <property type="molecule type" value="Genomic_DNA"/>
</dbReference>
<dbReference type="InterPro" id="IPR044855">
    <property type="entry name" value="CoA-Trfase_III_dom3_sf"/>
</dbReference>
<dbReference type="InterPro" id="IPR050483">
    <property type="entry name" value="CoA-transferase_III_domain"/>
</dbReference>
<keyword evidence="1 2" id="KW-0808">Transferase</keyword>
<reference evidence="2 3" key="1">
    <citation type="submission" date="2019-02" db="EMBL/GenBank/DDBJ databases">
        <title>Marinobacter halodurans sp. nov., a marine bacterium isolated from sea tidal flat.</title>
        <authorList>
            <person name="Yoo Y."/>
            <person name="Lee D.W."/>
            <person name="Kim B.S."/>
            <person name="Kim J.-J."/>
        </authorList>
    </citation>
    <scope>NUCLEOTIDE SEQUENCE [LARGE SCALE GENOMIC DNA]</scope>
    <source>
        <strain evidence="2 3">YJ-S3-2</strain>
    </source>
</reference>
<keyword evidence="3" id="KW-1185">Reference proteome</keyword>
<name>A0ABY1ZSI5_9GAMM</name>
<sequence>MSAPSSSGPLSHLTVLDLSRILAGPWTTQILADLGARVIKVESPAGDDTRRWGPPFLTRETDDGQTENADAAYFTCCNRNKESVCVDFSKPEGAELIRTLAQSADILVENFKVGGLKKYGLDYDSLRAINPRLVYCSITGFGQTGPYANRAGYDFLIQGMGGLMSMTGLPETDDQPAQPVKTGVAIVDEFTGMYAATSILAAIASRDQTGEGQHIDCSLLDCQVAMLANQGANWLVGQRTPKPMGNNHPNLVPYRAYPVKDGHVIIACGNDRQFRSLCQVLGLEALAHDERFATNAGRVEHRDRLEPALEVRLTAFTRDEIIARLEQEAVPCGPINTVPEVFDDPQVKAREMVVPLTRADGATIQTVAYPARFSATPARYHAAPPRLGANTQTLLRNDLQLDDQAIETLRKSGVVA</sequence>
<dbReference type="GO" id="GO:0016740">
    <property type="term" value="F:transferase activity"/>
    <property type="evidence" value="ECO:0007669"/>
    <property type="project" value="UniProtKB-KW"/>
</dbReference>
<dbReference type="PANTHER" id="PTHR48207:SF3">
    <property type="entry name" value="SUCCINATE--HYDROXYMETHYLGLUTARATE COA-TRANSFERASE"/>
    <property type="match status" value="1"/>
</dbReference>
<evidence type="ECO:0000256" key="1">
    <source>
        <dbReference type="ARBA" id="ARBA00022679"/>
    </source>
</evidence>
<proteinExistence type="predicted"/>
<accession>A0ABY1ZSI5</accession>
<gene>
    <name evidence="2" type="ORF">EZI54_04555</name>
</gene>
<organism evidence="2 3">
    <name type="scientific">Marinobacter halodurans</name>
    <dbReference type="NCBI Taxonomy" id="2528979"/>
    <lineage>
        <taxon>Bacteria</taxon>
        <taxon>Pseudomonadati</taxon>
        <taxon>Pseudomonadota</taxon>
        <taxon>Gammaproteobacteria</taxon>
        <taxon>Pseudomonadales</taxon>
        <taxon>Marinobacteraceae</taxon>
        <taxon>Marinobacter</taxon>
    </lineage>
</organism>
<evidence type="ECO:0000313" key="2">
    <source>
        <dbReference type="EMBL" id="TBW58129.1"/>
    </source>
</evidence>
<dbReference type="InterPro" id="IPR003673">
    <property type="entry name" value="CoA-Trfase_fam_III"/>
</dbReference>